<sequence>MMNILLDDASPEITYFSKNDGWVDDHRDGTKYPDPYVSSYSQKTFHKTFTDGDYMQYRFNGTGITLVGSKRKNHGVFGVKIDDEVETFHSGFSNDPVFQTEMYTRNDLSRDKVHLITVTNYPTRTDPQGSSTPDSWMDIDHLIVMHDTFAKVYTTIMEDVSSLISYDSTWTLDTTDTANRDGTTHISNKNGGSVTIPFNGSSIQIFSSNDINYQDYSVSLDDGAEQTYNSNHFETLNQISHFVASGLPEGQHTLKITNRGNTASPMAAFDYAVVNTTISPDSTDNQSKPSLAPTSSASADSSGSKSTNIGAIAGGAAGGVVGLAGVALLAWWLLCRKPRRAKTRPMSYVSYPDSNYNPQSRSTYEVEPKFGRSRMISASTGDSTKVNSSPTDGPSSSMLGSFRGLFSSNRRQIEHEEEVSPSIRSVSPEGSVAYFYTPHPASDLRTNLNESAIESGIALGTVPEHQAQHHGDSFDNQVYRNPSINAIQPSLRPRTRPPISTYFSTQSQSQDSDTRVSPTSRRSDYSQGGDTYFTETLNNHNNLYNTNTNNIDDNRINAIANTNSTVIPLPSPPSQRSSEYEHMPLPPLPSTQPLNMATSSQSLQRPNIIHADASSTLLPPASIRQPQSRSQLGGSTFSTANENMMERPIPHSVPNSTNVSPSSTHPSTPGDYKRSILGLTLDTTPTTRVEASGPNSGESNSSGNRQQLRLNPNMFDVELPILSPPPEYAHVMTSQQEQTRP</sequence>
<dbReference type="EMBL" id="CP144106">
    <property type="protein sequence ID" value="WWC91656.1"/>
    <property type="molecule type" value="Genomic_DNA"/>
</dbReference>
<feature type="compositionally biased region" description="Polar residues" evidence="1">
    <location>
        <begin position="591"/>
        <end position="602"/>
    </location>
</feature>
<protein>
    <submittedName>
        <fullName evidence="3">Uncharacterized protein</fullName>
    </submittedName>
</protein>
<feature type="transmembrane region" description="Helical" evidence="2">
    <location>
        <begin position="309"/>
        <end position="334"/>
    </location>
</feature>
<gene>
    <name evidence="3" type="ORF">L201_006602</name>
</gene>
<dbReference type="AlphaFoldDB" id="A0AAX4K260"/>
<feature type="compositionally biased region" description="Low complexity" evidence="1">
    <location>
        <begin position="650"/>
        <end position="669"/>
    </location>
</feature>
<keyword evidence="4" id="KW-1185">Reference proteome</keyword>
<feature type="region of interest" description="Disordered" evidence="1">
    <location>
        <begin position="618"/>
        <end position="741"/>
    </location>
</feature>
<feature type="compositionally biased region" description="Polar residues" evidence="1">
    <location>
        <begin position="515"/>
        <end position="534"/>
    </location>
</feature>
<evidence type="ECO:0000256" key="1">
    <source>
        <dbReference type="SAM" id="MobiDB-lite"/>
    </source>
</evidence>
<name>A0AAX4K260_9TREE</name>
<dbReference type="GeneID" id="91097271"/>
<feature type="compositionally biased region" description="Polar residues" evidence="1">
    <location>
        <begin position="732"/>
        <end position="741"/>
    </location>
</feature>
<dbReference type="Gene3D" id="2.60.120.260">
    <property type="entry name" value="Galactose-binding domain-like"/>
    <property type="match status" value="2"/>
</dbReference>
<feature type="compositionally biased region" description="Low complexity" evidence="1">
    <location>
        <begin position="692"/>
        <end position="704"/>
    </location>
</feature>
<proteinExistence type="predicted"/>
<feature type="compositionally biased region" description="Low complexity" evidence="1">
    <location>
        <begin position="287"/>
        <end position="305"/>
    </location>
</feature>
<evidence type="ECO:0000256" key="2">
    <source>
        <dbReference type="SAM" id="Phobius"/>
    </source>
</evidence>
<evidence type="ECO:0000313" key="3">
    <source>
        <dbReference type="EMBL" id="WWC91656.1"/>
    </source>
</evidence>
<keyword evidence="2" id="KW-0812">Transmembrane</keyword>
<dbReference type="Proteomes" id="UP001355207">
    <property type="component" value="Chromosome 9"/>
</dbReference>
<accession>A0AAX4K260</accession>
<feature type="compositionally biased region" description="Polar residues" evidence="1">
    <location>
        <begin position="624"/>
        <end position="642"/>
    </location>
</feature>
<organism evidence="3 4">
    <name type="scientific">Kwoniella dendrophila CBS 6074</name>
    <dbReference type="NCBI Taxonomy" id="1295534"/>
    <lineage>
        <taxon>Eukaryota</taxon>
        <taxon>Fungi</taxon>
        <taxon>Dikarya</taxon>
        <taxon>Basidiomycota</taxon>
        <taxon>Agaricomycotina</taxon>
        <taxon>Tremellomycetes</taxon>
        <taxon>Tremellales</taxon>
        <taxon>Cryptococcaceae</taxon>
        <taxon>Kwoniella</taxon>
    </lineage>
</organism>
<feature type="region of interest" description="Disordered" evidence="1">
    <location>
        <begin position="377"/>
        <end position="399"/>
    </location>
</feature>
<feature type="region of interest" description="Disordered" evidence="1">
    <location>
        <begin position="563"/>
        <end position="602"/>
    </location>
</feature>
<feature type="region of interest" description="Disordered" evidence="1">
    <location>
        <begin position="280"/>
        <end position="305"/>
    </location>
</feature>
<dbReference type="RefSeq" id="XP_066078418.1">
    <property type="nucleotide sequence ID" value="XM_066222321.1"/>
</dbReference>
<feature type="region of interest" description="Disordered" evidence="1">
    <location>
        <begin position="485"/>
        <end position="534"/>
    </location>
</feature>
<evidence type="ECO:0000313" key="4">
    <source>
        <dbReference type="Proteomes" id="UP001355207"/>
    </source>
</evidence>
<keyword evidence="2" id="KW-0472">Membrane</keyword>
<keyword evidence="2" id="KW-1133">Transmembrane helix</keyword>
<reference evidence="3 4" key="1">
    <citation type="submission" date="2024-01" db="EMBL/GenBank/DDBJ databases">
        <title>Comparative genomics of Cryptococcus and Kwoniella reveals pathogenesis evolution and contrasting modes of karyotype evolution via chromosome fusion or intercentromeric recombination.</title>
        <authorList>
            <person name="Coelho M.A."/>
            <person name="David-Palma M."/>
            <person name="Shea T."/>
            <person name="Bowers K."/>
            <person name="McGinley-Smith S."/>
            <person name="Mohammad A.W."/>
            <person name="Gnirke A."/>
            <person name="Yurkov A.M."/>
            <person name="Nowrousian M."/>
            <person name="Sun S."/>
            <person name="Cuomo C.A."/>
            <person name="Heitman J."/>
        </authorList>
    </citation>
    <scope>NUCLEOTIDE SEQUENCE [LARGE SCALE GENOMIC DNA]</scope>
    <source>
        <strain evidence="3 4">CBS 6074</strain>
    </source>
</reference>